<feature type="compositionally biased region" description="Polar residues" evidence="1">
    <location>
        <begin position="75"/>
        <end position="87"/>
    </location>
</feature>
<feature type="region of interest" description="Disordered" evidence="1">
    <location>
        <begin position="150"/>
        <end position="187"/>
    </location>
</feature>
<feature type="compositionally biased region" description="Low complexity" evidence="1">
    <location>
        <begin position="365"/>
        <end position="376"/>
    </location>
</feature>
<feature type="compositionally biased region" description="Low complexity" evidence="1">
    <location>
        <begin position="164"/>
        <end position="180"/>
    </location>
</feature>
<sequence>MVSLPTPCTPTQTGSGPPDKGVEGHHRRGHHLSDNGAPSGSGFESGAGAHGLHSHEPMPSMPTISNRLPPVIQPNKLSTSATTSSNVSMGQPPSQPQPPTSTATMPTVPTSPAREVSQPDVTLLTVSSPARRCYLLADTSDRSLDITTASTNQIPAPPAPVSAPRPSSTLSGTSLNNNGTRGSLHHREIESRAVCGGGGTTTNAYLHDNPRVVTLVNNLYHSVMTAQPENPLHYLAQFRAGTVPQLPSAQLAPLDTQREDARLTPGRQTHTTLQPHQRLGSGHGDTHPPSTHTTTGGSTSKSSLSETGRQDSSGTRDGDRGETQVGTAPLPTAPPQPTRGVVSSGMPNRPSAAVCRLCTPPAPPQSASAAVSNSASVGGPVLPQSTAGIVTHTNTTSNNVFSSSSASSKHGSSHLLQRTGLVTNSPASSVSLAGGPAGSVGSQQVSNTALSQTGGSGGNALPSSGGAAPHSGNSFLGSLPGIERGEATSSDLASLFSTNSVDLHEFMAEFRLAKEERYGGGVDHPAITLDELACIIESCSFPCADAEVLLGLFDELQPCALYLAGARSPNGTPPAASTTFKCNSLPSLSRGGLANGSVSPPSSLNCTAVATTSADGAAAVGKPRAGRGAITNSPGAAMMPNCNVSGSTWTARGVQGAESCVTAAHPNANIATQNTDHANKRTADEAQCNGFFPGNERADAKNSKLLVINNRIDDAGGPQESSGEDGSHDPCSRCPTDVCKCTSPIHQHLGGLQHPRWNGANNEDTPMVFFDTLLARMAYKIQGWYPSEAIRIAFYGMVVDEESGAATVAVEGNGRGAGLSGDGPSAAANARSLRRAISTESIATSEVTMMGSGSAATATIGGGALSSCTVPLSRCITEGLFARLGMVDLTAGEVHSGLRSAGLPTSQDEQRVFECHLVHFARLVRAITAVSERGGGASASSSHATSLREIFVQRGSNNCLTLGGHYGNSGTVPTTSAL</sequence>
<dbReference type="GeneID" id="94291149"/>
<feature type="compositionally biased region" description="Low complexity" evidence="1">
    <location>
        <begin position="287"/>
        <end position="307"/>
    </location>
</feature>
<evidence type="ECO:0000256" key="1">
    <source>
        <dbReference type="SAM" id="MobiDB-lite"/>
    </source>
</evidence>
<keyword evidence="3" id="KW-1185">Reference proteome</keyword>
<dbReference type="OrthoDB" id="248077at2759"/>
<comment type="caution">
    <text evidence="2">The sequence shown here is derived from an EMBL/GenBank/DDBJ whole genome shotgun (WGS) entry which is preliminary data.</text>
</comment>
<reference evidence="2 3" key="1">
    <citation type="submission" date="2021-02" db="EMBL/GenBank/DDBJ databases">
        <title>Porcisia hertigi Genome sequencing and assembly.</title>
        <authorList>
            <person name="Almutairi H."/>
            <person name="Gatherer D."/>
        </authorList>
    </citation>
    <scope>NUCLEOTIDE SEQUENCE [LARGE SCALE GENOMIC DNA]</scope>
    <source>
        <strain evidence="2 3">C119</strain>
    </source>
</reference>
<dbReference type="AlphaFoldDB" id="A0A836HTZ2"/>
<feature type="compositionally biased region" description="Polar residues" evidence="1">
    <location>
        <begin position="440"/>
        <end position="453"/>
    </location>
</feature>
<feature type="compositionally biased region" description="Polar residues" evidence="1">
    <location>
        <begin position="266"/>
        <end position="275"/>
    </location>
</feature>
<proteinExistence type="predicted"/>
<dbReference type="RefSeq" id="XP_067757435.1">
    <property type="nucleotide sequence ID" value="XM_067901072.1"/>
</dbReference>
<feature type="region of interest" description="Disordered" evidence="1">
    <location>
        <begin position="427"/>
        <end position="480"/>
    </location>
</feature>
<dbReference type="KEGG" id="phet:94291149"/>
<protein>
    <submittedName>
        <fullName evidence="2">Uncharacterized protein</fullName>
    </submittedName>
</protein>
<dbReference type="Proteomes" id="UP000674318">
    <property type="component" value="Chromosome 21"/>
</dbReference>
<gene>
    <name evidence="2" type="ORF">JKF63_05103</name>
</gene>
<evidence type="ECO:0000313" key="2">
    <source>
        <dbReference type="EMBL" id="KAG5505767.1"/>
    </source>
</evidence>
<name>A0A836HTZ2_9TRYP</name>
<accession>A0A836HTZ2</accession>
<organism evidence="2 3">
    <name type="scientific">Porcisia hertigi</name>
    <dbReference type="NCBI Taxonomy" id="2761500"/>
    <lineage>
        <taxon>Eukaryota</taxon>
        <taxon>Discoba</taxon>
        <taxon>Euglenozoa</taxon>
        <taxon>Kinetoplastea</taxon>
        <taxon>Metakinetoplastina</taxon>
        <taxon>Trypanosomatida</taxon>
        <taxon>Trypanosomatidae</taxon>
        <taxon>Leishmaniinae</taxon>
        <taxon>Porcisia</taxon>
    </lineage>
</organism>
<feature type="region of interest" description="Disordered" evidence="1">
    <location>
        <begin position="1"/>
        <end position="120"/>
    </location>
</feature>
<feature type="region of interest" description="Disordered" evidence="1">
    <location>
        <begin position="264"/>
        <end position="376"/>
    </location>
</feature>
<evidence type="ECO:0000313" key="3">
    <source>
        <dbReference type="Proteomes" id="UP000674318"/>
    </source>
</evidence>
<dbReference type="EMBL" id="JAFJZO010000021">
    <property type="protein sequence ID" value="KAG5505767.1"/>
    <property type="molecule type" value="Genomic_DNA"/>
</dbReference>